<sequence length="557" mass="59841">MPEAAMARTEAEAHYRDLVRLAYFVLPGNGKRFYRLAIAQRIVDGVLGGGFPGVRARTAAKQRTKVLRMAMRPSWRLRIGLGPWLRALPAKLPDPALTKALAGMDPATRVAYVLRHIEGLPRYAVRDQLVALRTRDVWPVIDAADATERPAARPEPFEPTPVRLGRRPVLPIAAATLTTALIGTLIATESGGSLLGTPSAEARNLRLGSAAPGDWKRRPHTLDVWPARGDLVNDKAFTARALNAWSRKARLAGHAQLLYAGRVGGVPTAVLRHRDLLARYTGTPERLEVTAGGTDASNPIALGGGRYLLAPWDTGAVTPSGRKVTVTDGVTDAVTVRTRCRRGPLFDVSGLDGARTVGEFGGMRPVVLTYRSPTSLTATSPAKPSASPVKPSASPVKPSASPVKPTASPAKPVRLKAATVRLWDRLSCLLPQAARPVIEAVAWDFWSGSLPHGGGRAQWVCTRLAYARGGDTAQATLVREKESLTTGWCDGRRPVSGTWWKSPSDRWYYLAAAARDLVPHAQGSLVKPKVTKRLLVGSAPEAKQRPQTPVTLTARPG</sequence>
<keyword evidence="3" id="KW-1185">Reference proteome</keyword>
<comment type="caution">
    <text evidence="2">The sequence shown here is derived from an EMBL/GenBank/DDBJ whole genome shotgun (WGS) entry which is preliminary data.</text>
</comment>
<protein>
    <submittedName>
        <fullName evidence="2">Uncharacterized protein</fullName>
    </submittedName>
</protein>
<evidence type="ECO:0000256" key="1">
    <source>
        <dbReference type="SAM" id="MobiDB-lite"/>
    </source>
</evidence>
<dbReference type="EMBL" id="BAAATD010000002">
    <property type="protein sequence ID" value="GAA2589362.1"/>
    <property type="molecule type" value="Genomic_DNA"/>
</dbReference>
<gene>
    <name evidence="2" type="ORF">GCM10010411_22820</name>
</gene>
<feature type="region of interest" description="Disordered" evidence="1">
    <location>
        <begin position="376"/>
        <end position="410"/>
    </location>
</feature>
<feature type="compositionally biased region" description="Low complexity" evidence="1">
    <location>
        <begin position="376"/>
        <end position="406"/>
    </location>
</feature>
<accession>A0ABP6BWY6</accession>
<dbReference type="Proteomes" id="UP001501509">
    <property type="component" value="Unassembled WGS sequence"/>
</dbReference>
<dbReference type="RefSeq" id="WP_344540273.1">
    <property type="nucleotide sequence ID" value="NZ_BAAATD010000002.1"/>
</dbReference>
<evidence type="ECO:0000313" key="3">
    <source>
        <dbReference type="Proteomes" id="UP001501509"/>
    </source>
</evidence>
<name>A0ABP6BWY6_9ACTN</name>
<evidence type="ECO:0000313" key="2">
    <source>
        <dbReference type="EMBL" id="GAA2589362.1"/>
    </source>
</evidence>
<reference evidence="3" key="1">
    <citation type="journal article" date="2019" name="Int. J. Syst. Evol. Microbiol.">
        <title>The Global Catalogue of Microorganisms (GCM) 10K type strain sequencing project: providing services to taxonomists for standard genome sequencing and annotation.</title>
        <authorList>
            <consortium name="The Broad Institute Genomics Platform"/>
            <consortium name="The Broad Institute Genome Sequencing Center for Infectious Disease"/>
            <person name="Wu L."/>
            <person name="Ma J."/>
        </authorList>
    </citation>
    <scope>NUCLEOTIDE SEQUENCE [LARGE SCALE GENOMIC DNA]</scope>
    <source>
        <strain evidence="3">JCM 6833</strain>
    </source>
</reference>
<organism evidence="2 3">
    <name type="scientific">Actinomadura fulvescens</name>
    <dbReference type="NCBI Taxonomy" id="46160"/>
    <lineage>
        <taxon>Bacteria</taxon>
        <taxon>Bacillati</taxon>
        <taxon>Actinomycetota</taxon>
        <taxon>Actinomycetes</taxon>
        <taxon>Streptosporangiales</taxon>
        <taxon>Thermomonosporaceae</taxon>
        <taxon>Actinomadura</taxon>
    </lineage>
</organism>
<proteinExistence type="predicted"/>